<sequence length="67" mass="7319">MVVQNNVQMQFIAEDDVVHSTIPAVMRKTGDQEPVNNILGHLGASKGLKEAAMKVEEDSRKNDGVVE</sequence>
<name>A0ACB9CY09_CICIN</name>
<proteinExistence type="predicted"/>
<reference evidence="1 2" key="2">
    <citation type="journal article" date="2022" name="Mol. Ecol. Resour.">
        <title>The genomes of chicory, endive, great burdock and yacon provide insights into Asteraceae paleo-polyploidization history and plant inulin production.</title>
        <authorList>
            <person name="Fan W."/>
            <person name="Wang S."/>
            <person name="Wang H."/>
            <person name="Wang A."/>
            <person name="Jiang F."/>
            <person name="Liu H."/>
            <person name="Zhao H."/>
            <person name="Xu D."/>
            <person name="Zhang Y."/>
        </authorList>
    </citation>
    <scope>NUCLEOTIDE SEQUENCE [LARGE SCALE GENOMIC DNA]</scope>
    <source>
        <strain evidence="2">cv. Punajuju</strain>
        <tissue evidence="1">Leaves</tissue>
    </source>
</reference>
<evidence type="ECO:0000313" key="1">
    <source>
        <dbReference type="EMBL" id="KAI3739063.1"/>
    </source>
</evidence>
<gene>
    <name evidence="1" type="ORF">L2E82_29439</name>
</gene>
<dbReference type="EMBL" id="CM042013">
    <property type="protein sequence ID" value="KAI3739063.1"/>
    <property type="molecule type" value="Genomic_DNA"/>
</dbReference>
<organism evidence="1 2">
    <name type="scientific">Cichorium intybus</name>
    <name type="common">Chicory</name>
    <dbReference type="NCBI Taxonomy" id="13427"/>
    <lineage>
        <taxon>Eukaryota</taxon>
        <taxon>Viridiplantae</taxon>
        <taxon>Streptophyta</taxon>
        <taxon>Embryophyta</taxon>
        <taxon>Tracheophyta</taxon>
        <taxon>Spermatophyta</taxon>
        <taxon>Magnoliopsida</taxon>
        <taxon>eudicotyledons</taxon>
        <taxon>Gunneridae</taxon>
        <taxon>Pentapetalae</taxon>
        <taxon>asterids</taxon>
        <taxon>campanulids</taxon>
        <taxon>Asterales</taxon>
        <taxon>Asteraceae</taxon>
        <taxon>Cichorioideae</taxon>
        <taxon>Cichorieae</taxon>
        <taxon>Cichoriinae</taxon>
        <taxon>Cichorium</taxon>
    </lineage>
</organism>
<evidence type="ECO:0000313" key="2">
    <source>
        <dbReference type="Proteomes" id="UP001055811"/>
    </source>
</evidence>
<accession>A0ACB9CY09</accession>
<keyword evidence="2" id="KW-1185">Reference proteome</keyword>
<dbReference type="Proteomes" id="UP001055811">
    <property type="component" value="Linkage Group LG05"/>
</dbReference>
<comment type="caution">
    <text evidence="1">The sequence shown here is derived from an EMBL/GenBank/DDBJ whole genome shotgun (WGS) entry which is preliminary data.</text>
</comment>
<reference evidence="2" key="1">
    <citation type="journal article" date="2022" name="Mol. Ecol. Resour.">
        <title>The genomes of chicory, endive, great burdock and yacon provide insights into Asteraceae palaeo-polyploidization history and plant inulin production.</title>
        <authorList>
            <person name="Fan W."/>
            <person name="Wang S."/>
            <person name="Wang H."/>
            <person name="Wang A."/>
            <person name="Jiang F."/>
            <person name="Liu H."/>
            <person name="Zhao H."/>
            <person name="Xu D."/>
            <person name="Zhang Y."/>
        </authorList>
    </citation>
    <scope>NUCLEOTIDE SEQUENCE [LARGE SCALE GENOMIC DNA]</scope>
    <source>
        <strain evidence="2">cv. Punajuju</strain>
    </source>
</reference>
<protein>
    <submittedName>
        <fullName evidence="1">Uncharacterized protein</fullName>
    </submittedName>
</protein>